<proteinExistence type="predicted"/>
<name>A0A2A6CQ16_PRIPA</name>
<reference evidence="1" key="2">
    <citation type="submission" date="2022-06" db="UniProtKB">
        <authorList>
            <consortium name="EnsemblMetazoa"/>
        </authorList>
    </citation>
    <scope>IDENTIFICATION</scope>
    <source>
        <strain evidence="1">PS312</strain>
    </source>
</reference>
<accession>A0A8R1UZY6</accession>
<dbReference type="Proteomes" id="UP000005239">
    <property type="component" value="Unassembled WGS sequence"/>
</dbReference>
<protein>
    <submittedName>
        <fullName evidence="1">Uncharacterized protein</fullName>
    </submittedName>
</protein>
<organism evidence="1 2">
    <name type="scientific">Pristionchus pacificus</name>
    <name type="common">Parasitic nematode worm</name>
    <dbReference type="NCBI Taxonomy" id="54126"/>
    <lineage>
        <taxon>Eukaryota</taxon>
        <taxon>Metazoa</taxon>
        <taxon>Ecdysozoa</taxon>
        <taxon>Nematoda</taxon>
        <taxon>Chromadorea</taxon>
        <taxon>Rhabditida</taxon>
        <taxon>Rhabditina</taxon>
        <taxon>Diplogasteromorpha</taxon>
        <taxon>Diplogasteroidea</taxon>
        <taxon>Neodiplogasteridae</taxon>
        <taxon>Pristionchus</taxon>
    </lineage>
</organism>
<accession>A0A2A6CQ16</accession>
<gene>
    <name evidence="1" type="primary">WBGene00279255</name>
</gene>
<keyword evidence="2" id="KW-1185">Reference proteome</keyword>
<reference evidence="2" key="1">
    <citation type="journal article" date="2008" name="Nat. Genet.">
        <title>The Pristionchus pacificus genome provides a unique perspective on nematode lifestyle and parasitism.</title>
        <authorList>
            <person name="Dieterich C."/>
            <person name="Clifton S.W."/>
            <person name="Schuster L.N."/>
            <person name="Chinwalla A."/>
            <person name="Delehaunty K."/>
            <person name="Dinkelacker I."/>
            <person name="Fulton L."/>
            <person name="Fulton R."/>
            <person name="Godfrey J."/>
            <person name="Minx P."/>
            <person name="Mitreva M."/>
            <person name="Roeseler W."/>
            <person name="Tian H."/>
            <person name="Witte H."/>
            <person name="Yang S.P."/>
            <person name="Wilson R.K."/>
            <person name="Sommer R.J."/>
        </authorList>
    </citation>
    <scope>NUCLEOTIDE SEQUENCE [LARGE SCALE GENOMIC DNA]</scope>
    <source>
        <strain evidence="2">PS312</strain>
    </source>
</reference>
<dbReference type="AlphaFoldDB" id="A0A2A6CQ16"/>
<dbReference type="EnsemblMetazoa" id="PPA40886.1">
    <property type="protein sequence ID" value="PPA40886.1"/>
    <property type="gene ID" value="WBGene00279255"/>
</dbReference>
<evidence type="ECO:0000313" key="1">
    <source>
        <dbReference type="EnsemblMetazoa" id="PPA40886.1"/>
    </source>
</evidence>
<evidence type="ECO:0000313" key="2">
    <source>
        <dbReference type="Proteomes" id="UP000005239"/>
    </source>
</evidence>
<sequence length="137" mass="14949">MSTSKDAVALKFLLQREDAITHSCLTIIVRWLNSALLAALPFSVRCSTTANAYSTGSVAWQSNPCNGDVFGDILIGENETHSQYLCMSPLVISTHMIEGSKNRINLHRGDKNYETHWHNDSLNPVVGQSSGKAASVD</sequence>